<evidence type="ECO:0000256" key="2">
    <source>
        <dbReference type="ARBA" id="ARBA00022487"/>
    </source>
</evidence>
<dbReference type="ESTHER" id="lygli-q5sex5">
    <property type="family name" value="Carb_B_Arthropoda"/>
</dbReference>
<keyword evidence="3 5" id="KW-0378">Hydrolase</keyword>
<evidence type="ECO:0000256" key="4">
    <source>
        <dbReference type="ARBA" id="ARBA00023180"/>
    </source>
</evidence>
<feature type="domain" description="Carboxylesterase type B" evidence="6">
    <location>
        <begin position="19"/>
        <end position="521"/>
    </location>
</feature>
<evidence type="ECO:0000259" key="6">
    <source>
        <dbReference type="Pfam" id="PF00135"/>
    </source>
</evidence>
<evidence type="ECO:0000256" key="5">
    <source>
        <dbReference type="RuleBase" id="RU361235"/>
    </source>
</evidence>
<reference evidence="7" key="2">
    <citation type="submission" date="2014-07" db="EMBL/GenBank/DDBJ databases">
        <authorList>
            <person name="Hull J."/>
        </authorList>
    </citation>
    <scope>NUCLEOTIDE SEQUENCE</scope>
</reference>
<dbReference type="PANTHER" id="PTHR43142">
    <property type="entry name" value="CARBOXYLIC ESTER HYDROLASE"/>
    <property type="match status" value="1"/>
</dbReference>
<comment type="similarity">
    <text evidence="1 5">Belongs to the type-B carboxylesterase/lipase family.</text>
</comment>
<dbReference type="EMBL" id="GBHO01030091">
    <property type="protein sequence ID" value="JAG13513.1"/>
    <property type="molecule type" value="Transcribed_RNA"/>
</dbReference>
<dbReference type="InterPro" id="IPR019826">
    <property type="entry name" value="Carboxylesterase_B_AS"/>
</dbReference>
<dbReference type="InterPro" id="IPR002018">
    <property type="entry name" value="CarbesteraseB"/>
</dbReference>
<feature type="chain" id="PRO_5005109880" description="Carboxylic ester hydrolase" evidence="5">
    <location>
        <begin position="18"/>
        <end position="570"/>
    </location>
</feature>
<keyword evidence="5" id="KW-0732">Signal</keyword>
<dbReference type="EC" id="3.1.1.-" evidence="5"/>
<gene>
    <name evidence="7" type="primary">ESTE_6</name>
    <name evidence="7" type="ORF">CM83_59589</name>
</gene>
<protein>
    <recommendedName>
        <fullName evidence="5">Carboxylic ester hydrolase</fullName>
        <ecNumber evidence="5">3.1.1.-</ecNumber>
    </recommendedName>
</protein>
<dbReference type="GO" id="GO:0052689">
    <property type="term" value="F:carboxylic ester hydrolase activity"/>
    <property type="evidence" value="ECO:0007669"/>
    <property type="project" value="UniProtKB-KW"/>
</dbReference>
<keyword evidence="2" id="KW-0719">Serine esterase</keyword>
<reference evidence="7" key="1">
    <citation type="journal article" date="2014" name="PLoS ONE">
        <title>Transcriptome-Based Identification of ABC Transporters in the Western Tarnished Plant Bug Lygus hesperus.</title>
        <authorList>
            <person name="Hull J.J."/>
            <person name="Chaney K."/>
            <person name="Geib S.M."/>
            <person name="Fabrick J.A."/>
            <person name="Brent C.S."/>
            <person name="Walsh D."/>
            <person name="Lavine L.C."/>
        </authorList>
    </citation>
    <scope>NUCLEOTIDE SEQUENCE</scope>
</reference>
<feature type="signal peptide" evidence="5">
    <location>
        <begin position="1"/>
        <end position="17"/>
    </location>
</feature>
<proteinExistence type="inferred from homology"/>
<accession>A0A0A9X407</accession>
<dbReference type="Pfam" id="PF00135">
    <property type="entry name" value="COesterase"/>
    <property type="match status" value="1"/>
</dbReference>
<dbReference type="InterPro" id="IPR029058">
    <property type="entry name" value="AB_hydrolase_fold"/>
</dbReference>
<organism evidence="7">
    <name type="scientific">Lygus hesperus</name>
    <name type="common">Western plant bug</name>
    <dbReference type="NCBI Taxonomy" id="30085"/>
    <lineage>
        <taxon>Eukaryota</taxon>
        <taxon>Metazoa</taxon>
        <taxon>Ecdysozoa</taxon>
        <taxon>Arthropoda</taxon>
        <taxon>Hexapoda</taxon>
        <taxon>Insecta</taxon>
        <taxon>Pterygota</taxon>
        <taxon>Neoptera</taxon>
        <taxon>Paraneoptera</taxon>
        <taxon>Hemiptera</taxon>
        <taxon>Heteroptera</taxon>
        <taxon>Panheteroptera</taxon>
        <taxon>Cimicomorpha</taxon>
        <taxon>Miridae</taxon>
        <taxon>Mirini</taxon>
        <taxon>Lygus</taxon>
    </lineage>
</organism>
<dbReference type="SUPFAM" id="SSF53474">
    <property type="entry name" value="alpha/beta-Hydrolases"/>
    <property type="match status" value="1"/>
</dbReference>
<evidence type="ECO:0000256" key="3">
    <source>
        <dbReference type="ARBA" id="ARBA00022801"/>
    </source>
</evidence>
<dbReference type="PROSITE" id="PS00122">
    <property type="entry name" value="CARBOXYLESTERASE_B_1"/>
    <property type="match status" value="1"/>
</dbReference>
<name>A0A0A9X407_LYGHE</name>
<dbReference type="AlphaFoldDB" id="A0A0A9X407"/>
<evidence type="ECO:0000256" key="1">
    <source>
        <dbReference type="ARBA" id="ARBA00005964"/>
    </source>
</evidence>
<keyword evidence="4" id="KW-0325">Glycoprotein</keyword>
<dbReference type="Gene3D" id="3.40.50.1820">
    <property type="entry name" value="alpha/beta hydrolase"/>
    <property type="match status" value="1"/>
</dbReference>
<evidence type="ECO:0000313" key="7">
    <source>
        <dbReference type="EMBL" id="JAG13513.1"/>
    </source>
</evidence>
<sequence>MLSAVVWTVVAAVAVVAEQPEVVTTLGTIKGSTIESLHGRTIFAFEGVPYAKPPIGKHRFKQSVPGTAWAGVLNATRIPNMCMQIPNPMTLKNFPLDVAGSEDCLYMNIYTTKLPADLPDGTLQDVIVHIHGGAFQMLSGDLWGPRHLLDRDFVYVNFNYRMGVLGFLSLDDKTCPGNNGLKDQTLALKWINKHIAAFGGNPNSITITGISAGGASVHYHLLSPLSKGLFHKAIANSGAVLNPWALTNRPREKALVIANAVGCSSNDSVLILECLRDRPAEQLVVSSKLLETWAGLPINAIGPIIEQPSADAFIDQQPIDIIKSRTINDVPVIFSYTNDEGSVFVMRVLMEEKFNRELQERWDDLLPHVLEYNDVMDPSHMTQIASEIRKFYLGDRNVMEALPDFVRSVSERYFDNGIQEAAMLHAQHQASPVYAYRFSYAGEEGFNPFNEMFQKFYKGKAPHGYDGLFYYSMGSPLFPPIQNFTESLAMSKTMIDYWESFIKGTPVASWSTVKSGLPDWRFLDVLGPETAGNVFKTEKTTSLNFWNGLNLKENSLERMKSSLPPVHNEL</sequence>
<dbReference type="PANTHER" id="PTHR43142:SF1">
    <property type="entry name" value="CARBOXYLIC ESTER HYDROLASE"/>
    <property type="match status" value="1"/>
</dbReference>